<gene>
    <name evidence="1" type="ORF">Ddye_007559</name>
</gene>
<proteinExistence type="predicted"/>
<dbReference type="AlphaFoldDB" id="A0AAD9XKM6"/>
<name>A0AAD9XKM6_9ROSI</name>
<evidence type="ECO:0000313" key="2">
    <source>
        <dbReference type="Proteomes" id="UP001280121"/>
    </source>
</evidence>
<comment type="caution">
    <text evidence="1">The sequence shown here is derived from an EMBL/GenBank/DDBJ whole genome shotgun (WGS) entry which is preliminary data.</text>
</comment>
<dbReference type="Proteomes" id="UP001280121">
    <property type="component" value="Unassembled WGS sequence"/>
</dbReference>
<reference evidence="1" key="1">
    <citation type="journal article" date="2023" name="Plant J.">
        <title>Genome sequences and population genomics provide insights into the demographic history, inbreeding, and mutation load of two 'living fossil' tree species of Dipteronia.</title>
        <authorList>
            <person name="Feng Y."/>
            <person name="Comes H.P."/>
            <person name="Chen J."/>
            <person name="Zhu S."/>
            <person name="Lu R."/>
            <person name="Zhang X."/>
            <person name="Li P."/>
            <person name="Qiu J."/>
            <person name="Olsen K.M."/>
            <person name="Qiu Y."/>
        </authorList>
    </citation>
    <scope>NUCLEOTIDE SEQUENCE</scope>
    <source>
        <strain evidence="1">KIB01</strain>
    </source>
</reference>
<accession>A0AAD9XKM6</accession>
<keyword evidence="2" id="KW-1185">Reference proteome</keyword>
<evidence type="ECO:0000313" key="1">
    <source>
        <dbReference type="EMBL" id="KAK2661026.1"/>
    </source>
</evidence>
<sequence length="66" mass="7719">MSGSMMKLWSCRAKSSPSQGHVRVFVGKDMQFKFEMEANYLNHPLFHNSEEEWSPQTFPVGKKRKI</sequence>
<dbReference type="EMBL" id="JANJYI010000002">
    <property type="protein sequence ID" value="KAK2661026.1"/>
    <property type="molecule type" value="Genomic_DNA"/>
</dbReference>
<organism evidence="1 2">
    <name type="scientific">Dipteronia dyeriana</name>
    <dbReference type="NCBI Taxonomy" id="168575"/>
    <lineage>
        <taxon>Eukaryota</taxon>
        <taxon>Viridiplantae</taxon>
        <taxon>Streptophyta</taxon>
        <taxon>Embryophyta</taxon>
        <taxon>Tracheophyta</taxon>
        <taxon>Spermatophyta</taxon>
        <taxon>Magnoliopsida</taxon>
        <taxon>eudicotyledons</taxon>
        <taxon>Gunneridae</taxon>
        <taxon>Pentapetalae</taxon>
        <taxon>rosids</taxon>
        <taxon>malvids</taxon>
        <taxon>Sapindales</taxon>
        <taxon>Sapindaceae</taxon>
        <taxon>Hippocastanoideae</taxon>
        <taxon>Acereae</taxon>
        <taxon>Dipteronia</taxon>
    </lineage>
</organism>
<protein>
    <submittedName>
        <fullName evidence="1">Uncharacterized protein</fullName>
    </submittedName>
</protein>